<dbReference type="EMBL" id="LFZN01000151">
    <property type="protein sequence ID" value="KXS97156.1"/>
    <property type="molecule type" value="Genomic_DNA"/>
</dbReference>
<dbReference type="Proteomes" id="UP000070133">
    <property type="component" value="Unassembled WGS sequence"/>
</dbReference>
<evidence type="ECO:0000313" key="3">
    <source>
        <dbReference type="Proteomes" id="UP000070133"/>
    </source>
</evidence>
<sequence length="367" mass="39403">MDGVSSGTLYATGFNAFGQLQTGPPPSRAVGDVTSFKKLAKGRILFTCWSTTAFVNENGQICSLGFQQIQPITGTSAKCAVGNHDGMKGCLIDDRLYVVRGTPGSQQTLESVQQNDSPRIELLASAGNGRVAAVLRTERLTSSNPETQQNPCHVVEFHSFDDFLQWFESPVDRRDSWCQKHEVSGQPLRLEAGTGTFILLTEIHSQTQLFTWGDNRFRTLGRSPSEGSPANRPGIVETLEEDIIIDVAAGGWMNAVVTAEGGLYMWGHKTEQDITEIYVSDLEGSGGDVVLVDLPNGPDDEPLRAAKVALGINHAAVVAGDTLLVNGDNSNGQLGIGVVDGTDEWEVVDLVATDVWCGSKCTFAISD</sequence>
<organism evidence="2 3">
    <name type="scientific">Pseudocercospora eumusae</name>
    <dbReference type="NCBI Taxonomy" id="321146"/>
    <lineage>
        <taxon>Eukaryota</taxon>
        <taxon>Fungi</taxon>
        <taxon>Dikarya</taxon>
        <taxon>Ascomycota</taxon>
        <taxon>Pezizomycotina</taxon>
        <taxon>Dothideomycetes</taxon>
        <taxon>Dothideomycetidae</taxon>
        <taxon>Mycosphaerellales</taxon>
        <taxon>Mycosphaerellaceae</taxon>
        <taxon>Pseudocercospora</taxon>
    </lineage>
</organism>
<dbReference type="InterPro" id="IPR000408">
    <property type="entry name" value="Reg_chr_condens"/>
</dbReference>
<feature type="repeat" description="RCC1" evidence="1">
    <location>
        <begin position="207"/>
        <end position="260"/>
    </location>
</feature>
<dbReference type="PANTHER" id="PTHR45982">
    <property type="entry name" value="REGULATOR OF CHROMOSOME CONDENSATION"/>
    <property type="match status" value="1"/>
</dbReference>
<dbReference type="PROSITE" id="PS50012">
    <property type="entry name" value="RCC1_3"/>
    <property type="match status" value="1"/>
</dbReference>
<dbReference type="PANTHER" id="PTHR45982:SF1">
    <property type="entry name" value="REGULATOR OF CHROMOSOME CONDENSATION"/>
    <property type="match status" value="1"/>
</dbReference>
<dbReference type="Pfam" id="PF00415">
    <property type="entry name" value="RCC1"/>
    <property type="match status" value="1"/>
</dbReference>
<dbReference type="SUPFAM" id="SSF50985">
    <property type="entry name" value="RCC1/BLIP-II"/>
    <property type="match status" value="1"/>
</dbReference>
<dbReference type="Gene3D" id="2.130.10.30">
    <property type="entry name" value="Regulator of chromosome condensation 1/beta-lactamase-inhibitor protein II"/>
    <property type="match status" value="2"/>
</dbReference>
<evidence type="ECO:0000256" key="1">
    <source>
        <dbReference type="PROSITE-ProRule" id="PRU00235"/>
    </source>
</evidence>
<proteinExistence type="predicted"/>
<dbReference type="STRING" id="321146.A0A139H3V5"/>
<name>A0A139H3V5_9PEZI</name>
<gene>
    <name evidence="2" type="ORF">AC578_3062</name>
</gene>
<accession>A0A139H3V5</accession>
<keyword evidence="3" id="KW-1185">Reference proteome</keyword>
<dbReference type="InterPro" id="IPR009091">
    <property type="entry name" value="RCC1/BLIP-II"/>
</dbReference>
<dbReference type="AlphaFoldDB" id="A0A139H3V5"/>
<dbReference type="OrthoDB" id="5370059at2759"/>
<comment type="caution">
    <text evidence="2">The sequence shown here is derived from an EMBL/GenBank/DDBJ whole genome shotgun (WGS) entry which is preliminary data.</text>
</comment>
<evidence type="ECO:0000313" key="2">
    <source>
        <dbReference type="EMBL" id="KXS97156.1"/>
    </source>
</evidence>
<reference evidence="2 3" key="1">
    <citation type="submission" date="2015-07" db="EMBL/GenBank/DDBJ databases">
        <title>Comparative genomics of the Sigatoka disease complex on banana suggests a link between parallel evolutionary changes in Pseudocercospora fijiensis and Pseudocercospora eumusae and increased virulence on the banana host.</title>
        <authorList>
            <person name="Chang T.-C."/>
            <person name="Salvucci A."/>
            <person name="Crous P.W."/>
            <person name="Stergiopoulos I."/>
        </authorList>
    </citation>
    <scope>NUCLEOTIDE SEQUENCE [LARGE SCALE GENOMIC DNA]</scope>
    <source>
        <strain evidence="2 3">CBS 114824</strain>
    </source>
</reference>
<protein>
    <submittedName>
        <fullName evidence="2">Uncharacterized protein</fullName>
    </submittedName>
</protein>
<dbReference type="InterPro" id="IPR051553">
    <property type="entry name" value="Ran_GTPase-activating"/>
</dbReference>